<accession>A0ABV3UWB2</accession>
<evidence type="ECO:0000313" key="6">
    <source>
        <dbReference type="Proteomes" id="UP001558353"/>
    </source>
</evidence>
<protein>
    <recommendedName>
        <fullName evidence="4">1D-myo-inositol 2-acetamido-2-deoxy-alpha-D-glucopyranoside deacetylase</fullName>
        <shortName evidence="4">GlcNAc-Ins deacetylase</shortName>
        <ecNumber evidence="4">3.5.1.103</ecNumber>
    </recommendedName>
    <alternativeName>
        <fullName evidence="4">N-acetyl-1-D-myo-inositol-2-amino-2-deoxy-alpha-D-glucopyranoside deacetylase</fullName>
    </alternativeName>
</protein>
<dbReference type="InterPro" id="IPR003737">
    <property type="entry name" value="GlcNAc_PI_deacetylase-related"/>
</dbReference>
<dbReference type="PANTHER" id="PTHR12993:SF26">
    <property type="entry name" value="1D-MYO-INOSITOL 2-ACETAMIDO-2-DEOXY-ALPHA-D-GLUCOPYRANOSIDE DEACETYLASE"/>
    <property type="match status" value="1"/>
</dbReference>
<dbReference type="Pfam" id="PF02585">
    <property type="entry name" value="PIG-L"/>
    <property type="match status" value="1"/>
</dbReference>
<organism evidence="5 6">
    <name type="scientific">Corynebacterium xerosis</name>
    <dbReference type="NCBI Taxonomy" id="1725"/>
    <lineage>
        <taxon>Bacteria</taxon>
        <taxon>Bacillati</taxon>
        <taxon>Actinomycetota</taxon>
        <taxon>Actinomycetes</taxon>
        <taxon>Mycobacteriales</taxon>
        <taxon>Corynebacteriaceae</taxon>
        <taxon>Corynebacterium</taxon>
    </lineage>
</organism>
<dbReference type="EMBL" id="JAYWMA010000014">
    <property type="protein sequence ID" value="MEX3529482.1"/>
    <property type="molecule type" value="Genomic_DNA"/>
</dbReference>
<dbReference type="Gene3D" id="3.40.50.10320">
    <property type="entry name" value="LmbE-like"/>
    <property type="match status" value="1"/>
</dbReference>
<dbReference type="EC" id="3.5.1.103" evidence="4"/>
<reference evidence="5 6" key="1">
    <citation type="journal article" date="2024" name="Fungal Genet. Biol.">
        <title>The porcine skin microbiome exhibits broad fungal antagonism.</title>
        <authorList>
            <person name="De La Cruz K.F."/>
            <person name="Townsend E.C."/>
            <person name="Alex Cheong J.Z."/>
            <person name="Salamzade R."/>
            <person name="Liu A."/>
            <person name="Sandstrom S."/>
            <person name="Davila E."/>
            <person name="Huang L."/>
            <person name="Xu K.H."/>
            <person name="Wu S.Y."/>
            <person name="Meudt J.J."/>
            <person name="Shanmuganayagam D."/>
            <person name="Gibson A.L.F."/>
            <person name="Kalan L.R."/>
        </authorList>
    </citation>
    <scope>NUCLEOTIDE SEQUENCE [LARGE SCALE GENOMIC DNA]</scope>
    <source>
        <strain evidence="5 6">LK2569</strain>
    </source>
</reference>
<evidence type="ECO:0000256" key="3">
    <source>
        <dbReference type="ARBA" id="ARBA00022833"/>
    </source>
</evidence>
<evidence type="ECO:0000256" key="1">
    <source>
        <dbReference type="ARBA" id="ARBA00022723"/>
    </source>
</evidence>
<comment type="caution">
    <text evidence="5">The sequence shown here is derived from an EMBL/GenBank/DDBJ whole genome shotgun (WGS) entry which is preliminary data.</text>
</comment>
<feature type="binding site" evidence="4">
    <location>
        <position position="160"/>
    </location>
    <ligand>
        <name>Zn(2+)</name>
        <dbReference type="ChEBI" id="CHEBI:29105"/>
    </ligand>
</feature>
<comment type="function">
    <text evidence="4">Catalyzes the deacetylation of 1D-myo-inositol 2-acetamido-2-deoxy-alpha-D-glucopyranoside (GlcNAc-Ins) in the mycothiol biosynthesis pathway.</text>
</comment>
<feature type="binding site" evidence="4">
    <location>
        <position position="22"/>
    </location>
    <ligand>
        <name>Zn(2+)</name>
        <dbReference type="ChEBI" id="CHEBI:29105"/>
    </ligand>
</feature>
<proteinExistence type="inferred from homology"/>
<dbReference type="GO" id="GO:0035595">
    <property type="term" value="F:N-acetylglucosaminylinositol deacetylase activity"/>
    <property type="evidence" value="ECO:0007669"/>
    <property type="project" value="UniProtKB-EC"/>
</dbReference>
<keyword evidence="1 4" id="KW-0479">Metal-binding</keyword>
<comment type="cofactor">
    <cofactor evidence="4">
        <name>Zn(2+)</name>
        <dbReference type="ChEBI" id="CHEBI:29105"/>
    </cofactor>
    <text evidence="4">Binds 1 zinc ion per subunit.</text>
</comment>
<dbReference type="HAMAP" id="MF_01696">
    <property type="entry name" value="MshB"/>
    <property type="match status" value="1"/>
</dbReference>
<sequence length="324" mass="33384">MVETADQARDLTGMRVALVHAHPDDEAITTGGTIAQLVRRGAQVTVVTCTLGELGEVIGDPYQGLVGGESDQLGGFRVHELHAALAALGCNGPGHAPVHLGGAGRWRDSGMIGDPGNDDPRAFIGSGDEALGHLADVLGRLRPHVVITYDADGGYGHPDHIRAHELTVAACERLREQARGTADADLWATAWTVTDDDALRAGLDAITVVPGAWTRAGFDDLPSVASDFAVPLSDADVAAKTASLRAHATQVWVGDGGVSMVNPVAAIGAVDASGDATGVWALSNLICQPIVPAEHYRLGTAGYDVAAALSGRAGWPAADVKDAR</sequence>
<keyword evidence="2 4" id="KW-0378">Hydrolase</keyword>
<dbReference type="PANTHER" id="PTHR12993">
    <property type="entry name" value="N-ACETYLGLUCOSAMINYL-PHOSPHATIDYLINOSITOL DE-N-ACETYLASE-RELATED"/>
    <property type="match status" value="1"/>
</dbReference>
<evidence type="ECO:0000256" key="4">
    <source>
        <dbReference type="HAMAP-Rule" id="MF_01696"/>
    </source>
</evidence>
<keyword evidence="3 4" id="KW-0862">Zinc</keyword>
<dbReference type="InterPro" id="IPR017810">
    <property type="entry name" value="Mycothiol_biosynthesis_MshB"/>
</dbReference>
<evidence type="ECO:0000313" key="5">
    <source>
        <dbReference type="EMBL" id="MEX3529482.1"/>
    </source>
</evidence>
<gene>
    <name evidence="4 5" type="primary">mshB</name>
    <name evidence="5" type="ORF">VVR64_10490</name>
</gene>
<dbReference type="NCBIfam" id="TIGR03445">
    <property type="entry name" value="mycothiol_MshB"/>
    <property type="match status" value="1"/>
</dbReference>
<keyword evidence="6" id="KW-1185">Reference proteome</keyword>
<feature type="binding site" evidence="4">
    <location>
        <position position="25"/>
    </location>
    <ligand>
        <name>Zn(2+)</name>
        <dbReference type="ChEBI" id="CHEBI:29105"/>
    </ligand>
</feature>
<comment type="similarity">
    <text evidence="4">Belongs to the MshB deacetylase family.</text>
</comment>
<name>A0ABV3UWB2_9CORY</name>
<dbReference type="InterPro" id="IPR024078">
    <property type="entry name" value="LmbE-like_dom_sf"/>
</dbReference>
<dbReference type="RefSeq" id="WP_368522877.1">
    <property type="nucleotide sequence ID" value="NZ_JAYWMA010000014.1"/>
</dbReference>
<dbReference type="SUPFAM" id="SSF102588">
    <property type="entry name" value="LmbE-like"/>
    <property type="match status" value="1"/>
</dbReference>
<dbReference type="Proteomes" id="UP001558353">
    <property type="component" value="Unassembled WGS sequence"/>
</dbReference>
<evidence type="ECO:0000256" key="2">
    <source>
        <dbReference type="ARBA" id="ARBA00022801"/>
    </source>
</evidence>
<comment type="catalytic activity">
    <reaction evidence="4">
        <text>1D-myo-inositol 2-acetamido-2-deoxy-alpha-D-glucopyranoside + H2O = 1D-myo-inositol 2-amino-2-deoxy-alpha-D-glucopyranoside + acetate</text>
        <dbReference type="Rhea" id="RHEA:26180"/>
        <dbReference type="ChEBI" id="CHEBI:15377"/>
        <dbReference type="ChEBI" id="CHEBI:30089"/>
        <dbReference type="ChEBI" id="CHEBI:52442"/>
        <dbReference type="ChEBI" id="CHEBI:58886"/>
        <dbReference type="EC" id="3.5.1.103"/>
    </reaction>
</comment>